<organism evidence="1 2">
    <name type="scientific">Peronosclerospora sorghi</name>
    <dbReference type="NCBI Taxonomy" id="230839"/>
    <lineage>
        <taxon>Eukaryota</taxon>
        <taxon>Sar</taxon>
        <taxon>Stramenopiles</taxon>
        <taxon>Oomycota</taxon>
        <taxon>Peronosporomycetes</taxon>
        <taxon>Peronosporales</taxon>
        <taxon>Peronosporaceae</taxon>
        <taxon>Peronosclerospora</taxon>
    </lineage>
</organism>
<evidence type="ECO:0000313" key="1">
    <source>
        <dbReference type="EMBL" id="KAI9919839.1"/>
    </source>
</evidence>
<proteinExistence type="predicted"/>
<reference evidence="1 2" key="1">
    <citation type="journal article" date="2022" name="bioRxiv">
        <title>The genome of the oomycete Peronosclerospora sorghi, a cosmopolitan pathogen of maize and sorghum, is inflated with dispersed pseudogenes.</title>
        <authorList>
            <person name="Fletcher K."/>
            <person name="Martin F."/>
            <person name="Isakeit T."/>
            <person name="Cavanaugh K."/>
            <person name="Magill C."/>
            <person name="Michelmore R."/>
        </authorList>
    </citation>
    <scope>NUCLEOTIDE SEQUENCE [LARGE SCALE GENOMIC DNA]</scope>
    <source>
        <strain evidence="1">P6</strain>
    </source>
</reference>
<dbReference type="Proteomes" id="UP001163321">
    <property type="component" value="Chromosome 10"/>
</dbReference>
<sequence length="310" mass="35570">MPPLVTFVSLAATVTLVCGDSSVTSKVQPADTRGLRALAPLDEERTLPGEASVNVWSWFWDKYRRLQHYKTLEAIQPKTLKKMKPLNWKKVWRFVTSRATFEEQVTLVTHAMDYYGADVFTEALLKERTIHRDAKETVNVLLFLQRESFLARGQDTPADVVQRLKIPHDEKVLADPFMEIVEDYIETFNVAFQRSETLLSALTAIGEVNLVESVALAKATKHLRERGELLENQLLAQWKSEELHPRELLDRFEMEKNLEEETLDEETVASLGGTVMVYIDHYNANAKDEDKFSVSQWFATKHGNERVESD</sequence>
<accession>A0ACC0WLW1</accession>
<protein>
    <submittedName>
        <fullName evidence="1">Uncharacterized protein</fullName>
    </submittedName>
</protein>
<dbReference type="EMBL" id="CM047589">
    <property type="protein sequence ID" value="KAI9919839.1"/>
    <property type="molecule type" value="Genomic_DNA"/>
</dbReference>
<comment type="caution">
    <text evidence="1">The sequence shown here is derived from an EMBL/GenBank/DDBJ whole genome shotgun (WGS) entry which is preliminary data.</text>
</comment>
<keyword evidence="2" id="KW-1185">Reference proteome</keyword>
<evidence type="ECO:0000313" key="2">
    <source>
        <dbReference type="Proteomes" id="UP001163321"/>
    </source>
</evidence>
<name>A0ACC0WLW1_9STRA</name>
<gene>
    <name evidence="1" type="ORF">PsorP6_015865</name>
</gene>